<name>A0ACB9QPB8_9MYRT</name>
<sequence>MEEAFHKYENHLNHNFLLLQSSSSSSATIPSQARNTSSPSPPLSCAKRMASSGNGVTRYRGVRRRPWGRFAAEIRDPLSKERRWLGTFDTAEEAACAYDCAARAMRGIKARTNFVYPSTSSHHLLPPYNHLGNKRGSLLPSYKGSVGLPSTAARHNVAGYGNSPSQSQLDLQFLRDFIEGTSAFTNSSCQLPMRGPASASAPTSNPTITSPFEESPGITKPAVAAEAAMDNWDFLLRDNSDSSGLLEEVVQGFFPKKDARPKDVPTVTSSTLGVGPVPSLAATATSWKDDNVPDGAYAEAARMAAAWAWNV</sequence>
<evidence type="ECO:0000313" key="1">
    <source>
        <dbReference type="EMBL" id="KAI4368475.1"/>
    </source>
</evidence>
<gene>
    <name evidence="1" type="ORF">MLD38_017030</name>
</gene>
<accession>A0ACB9QPB8</accession>
<keyword evidence="2" id="KW-1185">Reference proteome</keyword>
<reference evidence="2" key="1">
    <citation type="journal article" date="2023" name="Front. Plant Sci.">
        <title>Chromosomal-level genome assembly of Melastoma candidum provides insights into trichome evolution.</title>
        <authorList>
            <person name="Zhong Y."/>
            <person name="Wu W."/>
            <person name="Sun C."/>
            <person name="Zou P."/>
            <person name="Liu Y."/>
            <person name="Dai S."/>
            <person name="Zhou R."/>
        </authorList>
    </citation>
    <scope>NUCLEOTIDE SEQUENCE [LARGE SCALE GENOMIC DNA]</scope>
</reference>
<dbReference type="Proteomes" id="UP001057402">
    <property type="component" value="Chromosome 5"/>
</dbReference>
<protein>
    <submittedName>
        <fullName evidence="1">Uncharacterized protein</fullName>
    </submittedName>
</protein>
<evidence type="ECO:0000313" key="2">
    <source>
        <dbReference type="Proteomes" id="UP001057402"/>
    </source>
</evidence>
<proteinExistence type="predicted"/>
<organism evidence="1 2">
    <name type="scientific">Melastoma candidum</name>
    <dbReference type="NCBI Taxonomy" id="119954"/>
    <lineage>
        <taxon>Eukaryota</taxon>
        <taxon>Viridiplantae</taxon>
        <taxon>Streptophyta</taxon>
        <taxon>Embryophyta</taxon>
        <taxon>Tracheophyta</taxon>
        <taxon>Spermatophyta</taxon>
        <taxon>Magnoliopsida</taxon>
        <taxon>eudicotyledons</taxon>
        <taxon>Gunneridae</taxon>
        <taxon>Pentapetalae</taxon>
        <taxon>rosids</taxon>
        <taxon>malvids</taxon>
        <taxon>Myrtales</taxon>
        <taxon>Melastomataceae</taxon>
        <taxon>Melastomatoideae</taxon>
        <taxon>Melastomateae</taxon>
        <taxon>Melastoma</taxon>
    </lineage>
</organism>
<comment type="caution">
    <text evidence="1">The sequence shown here is derived from an EMBL/GenBank/DDBJ whole genome shotgun (WGS) entry which is preliminary data.</text>
</comment>
<dbReference type="EMBL" id="CM042884">
    <property type="protein sequence ID" value="KAI4368475.1"/>
    <property type="molecule type" value="Genomic_DNA"/>
</dbReference>